<keyword evidence="5" id="KW-1185">Reference proteome</keyword>
<dbReference type="SUPFAM" id="SSF56300">
    <property type="entry name" value="Metallo-dependent phosphatases"/>
    <property type="match status" value="1"/>
</dbReference>
<gene>
    <name evidence="4" type="ORF">NF557_05600</name>
</gene>
<evidence type="ECO:0000256" key="2">
    <source>
        <dbReference type="SAM" id="MobiDB-lite"/>
    </source>
</evidence>
<dbReference type="InterPro" id="IPR052169">
    <property type="entry name" value="CW_Biosynth-Accessory"/>
</dbReference>
<evidence type="ECO:0000313" key="5">
    <source>
        <dbReference type="Proteomes" id="UP001056535"/>
    </source>
</evidence>
<dbReference type="Gene3D" id="3.60.21.10">
    <property type="match status" value="1"/>
</dbReference>
<feature type="region of interest" description="Disordered" evidence="2">
    <location>
        <begin position="37"/>
        <end position="104"/>
    </location>
</feature>
<dbReference type="EMBL" id="CP099490">
    <property type="protein sequence ID" value="USQ77389.1"/>
    <property type="molecule type" value="Genomic_DNA"/>
</dbReference>
<dbReference type="Proteomes" id="UP001056535">
    <property type="component" value="Chromosome"/>
</dbReference>
<dbReference type="InterPro" id="IPR019079">
    <property type="entry name" value="Capsule_synth_CapA"/>
</dbReference>
<reference evidence="4" key="1">
    <citation type="submission" date="2022-06" db="EMBL/GenBank/DDBJ databases">
        <title>Ornithinimicrobium JY.X270.</title>
        <authorList>
            <person name="Huang Y."/>
        </authorList>
    </citation>
    <scope>NUCLEOTIDE SEQUENCE</scope>
    <source>
        <strain evidence="4">JY.X270</strain>
    </source>
</reference>
<evidence type="ECO:0000259" key="3">
    <source>
        <dbReference type="SMART" id="SM00854"/>
    </source>
</evidence>
<feature type="compositionally biased region" description="Acidic residues" evidence="2">
    <location>
        <begin position="80"/>
        <end position="98"/>
    </location>
</feature>
<evidence type="ECO:0000313" key="4">
    <source>
        <dbReference type="EMBL" id="USQ77389.1"/>
    </source>
</evidence>
<comment type="similarity">
    <text evidence="1">Belongs to the CapA family.</text>
</comment>
<organism evidence="4 5">
    <name type="scientific">Ornithinimicrobium cryptoxanthini</name>
    <dbReference type="NCBI Taxonomy" id="2934161"/>
    <lineage>
        <taxon>Bacteria</taxon>
        <taxon>Bacillati</taxon>
        <taxon>Actinomycetota</taxon>
        <taxon>Actinomycetes</taxon>
        <taxon>Micrococcales</taxon>
        <taxon>Ornithinimicrobiaceae</taxon>
        <taxon>Ornithinimicrobium</taxon>
    </lineage>
</organism>
<protein>
    <submittedName>
        <fullName evidence="4">CapA family protein</fullName>
    </submittedName>
</protein>
<accession>A0ABY4YLB2</accession>
<dbReference type="PANTHER" id="PTHR33393">
    <property type="entry name" value="POLYGLUTAMINE SYNTHESIS ACCESSORY PROTEIN RV0574C-RELATED"/>
    <property type="match status" value="1"/>
</dbReference>
<proteinExistence type="inferred from homology"/>
<name>A0ABY4YLB2_9MICO</name>
<dbReference type="Pfam" id="PF09587">
    <property type="entry name" value="PGA_cap"/>
    <property type="match status" value="1"/>
</dbReference>
<dbReference type="PANTHER" id="PTHR33393:SF13">
    <property type="entry name" value="PGA BIOSYNTHESIS PROTEIN CAPA"/>
    <property type="match status" value="1"/>
</dbReference>
<evidence type="ECO:0000256" key="1">
    <source>
        <dbReference type="ARBA" id="ARBA00005662"/>
    </source>
</evidence>
<sequence length="417" mass="43619">MSGPRHSAPPRPAAARPVVVIGAAVLALSVALALLGGGNHDTFHTPPQVAATAEPEQDPAPAEPAPPEQESAPPEQESAPAEDAEIPEDAETREDAEPTLDPGTEVRLAVVGDIMFARNVGDRIQSEGTGAVLAGVREELHDADLTIGNLESPLCSGGTPAPKGYPFQAAPSSVDVLTDGSFDLVSLANNHILDFGEECMDSTTRLLQEAGIAHGGVGATIDEAREPVVLERHGMRISFLSYLQMPVEQGGFDAQSWTATSTSPGLAWADPEAIREDVTAAQTEADHVIVLLHSGFESTEHLSPEQQAAGNAALEAGATAVLGSHPHQLQAAQERSDGSFIAWSLGNFVFDYPTGATESDTAVLHLTLGPDGVRETSWSPVLIQDGFPVAVPPSQAAGARILSELDRMSQEYAQSLR</sequence>
<feature type="compositionally biased region" description="Low complexity" evidence="2">
    <location>
        <begin position="68"/>
        <end position="79"/>
    </location>
</feature>
<dbReference type="RefSeq" id="WP_252622475.1">
    <property type="nucleotide sequence ID" value="NZ_CP099490.1"/>
</dbReference>
<feature type="domain" description="Capsule synthesis protein CapA" evidence="3">
    <location>
        <begin position="107"/>
        <end position="352"/>
    </location>
</feature>
<dbReference type="InterPro" id="IPR029052">
    <property type="entry name" value="Metallo-depent_PP-like"/>
</dbReference>
<dbReference type="SMART" id="SM00854">
    <property type="entry name" value="PGA_cap"/>
    <property type="match status" value="1"/>
</dbReference>
<dbReference type="CDD" id="cd07381">
    <property type="entry name" value="MPP_CapA"/>
    <property type="match status" value="1"/>
</dbReference>